<dbReference type="PIRSF" id="PIRSF006648">
    <property type="entry name" value="DrrB"/>
    <property type="match status" value="1"/>
</dbReference>
<proteinExistence type="inferred from homology"/>
<dbReference type="PANTHER" id="PTHR43229">
    <property type="entry name" value="NODULATION PROTEIN J"/>
    <property type="match status" value="1"/>
</dbReference>
<feature type="transmembrane region" description="Helical" evidence="5">
    <location>
        <begin position="168"/>
        <end position="193"/>
    </location>
</feature>
<accession>A0ABW9KL05</accession>
<organism evidence="7 8">
    <name type="scientific">Terriglobus aquaticus</name>
    <dbReference type="NCBI Taxonomy" id="940139"/>
    <lineage>
        <taxon>Bacteria</taxon>
        <taxon>Pseudomonadati</taxon>
        <taxon>Acidobacteriota</taxon>
        <taxon>Terriglobia</taxon>
        <taxon>Terriglobales</taxon>
        <taxon>Acidobacteriaceae</taxon>
        <taxon>Terriglobus</taxon>
    </lineage>
</organism>
<keyword evidence="2 5" id="KW-0812">Transmembrane</keyword>
<dbReference type="Pfam" id="PF01061">
    <property type="entry name" value="ABC2_membrane"/>
    <property type="match status" value="1"/>
</dbReference>
<feature type="transmembrane region" description="Helical" evidence="5">
    <location>
        <begin position="200"/>
        <end position="219"/>
    </location>
</feature>
<dbReference type="PROSITE" id="PS51012">
    <property type="entry name" value="ABC_TM2"/>
    <property type="match status" value="1"/>
</dbReference>
<feature type="transmembrane region" description="Helical" evidence="5">
    <location>
        <begin position="37"/>
        <end position="59"/>
    </location>
</feature>
<evidence type="ECO:0000313" key="7">
    <source>
        <dbReference type="EMBL" id="MFN2976439.1"/>
    </source>
</evidence>
<feature type="domain" description="ABC transmembrane type-2" evidence="6">
    <location>
        <begin position="39"/>
        <end position="282"/>
    </location>
</feature>
<dbReference type="RefSeq" id="WP_263412083.1">
    <property type="nucleotide sequence ID" value="NZ_BAABBH010000001.1"/>
</dbReference>
<dbReference type="Proteomes" id="UP001634747">
    <property type="component" value="Unassembled WGS sequence"/>
</dbReference>
<evidence type="ECO:0000256" key="5">
    <source>
        <dbReference type="RuleBase" id="RU361157"/>
    </source>
</evidence>
<name>A0ABW9KL05_9BACT</name>
<reference evidence="7 8" key="1">
    <citation type="submission" date="2024-12" db="EMBL/GenBank/DDBJ databases">
        <authorList>
            <person name="Lee Y."/>
        </authorList>
    </citation>
    <scope>NUCLEOTIDE SEQUENCE [LARGE SCALE GENOMIC DNA]</scope>
    <source>
        <strain evidence="7 8">03SUJ4</strain>
    </source>
</reference>
<dbReference type="PANTHER" id="PTHR43229:SF3">
    <property type="entry name" value="ABC-TYPE MULTIDRUG TRANSPORT SYSTEM, PERMEASE COMPONENT"/>
    <property type="match status" value="1"/>
</dbReference>
<evidence type="ECO:0000256" key="2">
    <source>
        <dbReference type="ARBA" id="ARBA00022692"/>
    </source>
</evidence>
<keyword evidence="3 5" id="KW-1133">Transmembrane helix</keyword>
<evidence type="ECO:0000256" key="3">
    <source>
        <dbReference type="ARBA" id="ARBA00022989"/>
    </source>
</evidence>
<keyword evidence="4 5" id="KW-0472">Membrane</keyword>
<comment type="similarity">
    <text evidence="5">Belongs to the ABC-2 integral membrane protein family.</text>
</comment>
<gene>
    <name evidence="7" type="ORF">ACK2TP_11755</name>
</gene>
<feature type="transmembrane region" description="Helical" evidence="5">
    <location>
        <begin position="85"/>
        <end position="109"/>
    </location>
</feature>
<evidence type="ECO:0000256" key="1">
    <source>
        <dbReference type="ARBA" id="ARBA00004141"/>
    </source>
</evidence>
<comment type="caution">
    <text evidence="7">The sequence shown here is derived from an EMBL/GenBank/DDBJ whole genome shotgun (WGS) entry which is preliminary data.</text>
</comment>
<dbReference type="InterPro" id="IPR013525">
    <property type="entry name" value="ABC2_TM"/>
</dbReference>
<keyword evidence="5" id="KW-1003">Cell membrane</keyword>
<evidence type="ECO:0000313" key="8">
    <source>
        <dbReference type="Proteomes" id="UP001634747"/>
    </source>
</evidence>
<protein>
    <recommendedName>
        <fullName evidence="5">Transport permease protein</fullName>
    </recommendedName>
</protein>
<evidence type="ECO:0000256" key="4">
    <source>
        <dbReference type="ARBA" id="ARBA00023136"/>
    </source>
</evidence>
<evidence type="ECO:0000259" key="6">
    <source>
        <dbReference type="PROSITE" id="PS51012"/>
    </source>
</evidence>
<feature type="transmembrane region" description="Helical" evidence="5">
    <location>
        <begin position="258"/>
        <end position="279"/>
    </location>
</feature>
<dbReference type="InterPro" id="IPR000412">
    <property type="entry name" value="ABC_2_transport"/>
</dbReference>
<feature type="transmembrane region" description="Helical" evidence="5">
    <location>
        <begin position="130"/>
        <end position="156"/>
    </location>
</feature>
<dbReference type="InterPro" id="IPR047817">
    <property type="entry name" value="ABC2_TM_bact-type"/>
</dbReference>
<sequence>MSTAAPTLSVPVSTGSQYARAFGGILLRDLHVLRRELVPFVIRVCMNPLLFLFVFTYVLPHMSGAAAMNPTAHMAEGTGANFSTVLLPGLMAVGIMFSGIAAVALPLAVDFGSTREIDDRVMCPLPHAFVAIEKVVFSAMQSVVAAAIVFPLAYYIPSTPVSVHVTSWPYLIAIVILASLTAGALGLAIGTAVKPQQIGLIFSVIVIPITFLGCVYYPWAALVHLRWLQYLVLINPIVYMTEGLRASLTPALPHMNPAAILAMLLVFLVGLTAVGVRGFRRRILS</sequence>
<comment type="subcellular location">
    <subcellularLocation>
        <location evidence="5">Cell membrane</location>
        <topology evidence="5">Multi-pass membrane protein</topology>
    </subcellularLocation>
    <subcellularLocation>
        <location evidence="1">Membrane</location>
        <topology evidence="1">Multi-pass membrane protein</topology>
    </subcellularLocation>
</comment>
<dbReference type="EMBL" id="JBJYXY010000001">
    <property type="protein sequence ID" value="MFN2976439.1"/>
    <property type="molecule type" value="Genomic_DNA"/>
</dbReference>
<dbReference type="InterPro" id="IPR051784">
    <property type="entry name" value="Nod_factor_ABC_transporter"/>
</dbReference>
<keyword evidence="5" id="KW-0813">Transport</keyword>
<keyword evidence="8" id="KW-1185">Reference proteome</keyword>